<gene>
    <name evidence="1" type="ORF">SYV04_30870</name>
</gene>
<reference evidence="1 2" key="1">
    <citation type="submission" date="2023-12" db="EMBL/GenBank/DDBJ databases">
        <title>the genome sequence of Hyalangium sp. s54d21.</title>
        <authorList>
            <person name="Zhang X."/>
        </authorList>
    </citation>
    <scope>NUCLEOTIDE SEQUENCE [LARGE SCALE GENOMIC DNA]</scope>
    <source>
        <strain evidence="2">s54d21</strain>
    </source>
</reference>
<sequence>MRRFYDGTRRGGAGKRQLLALLATVAVMSTALEVVLDVGDITQARADVALFKYAQSFYGASSVVARKLDQVGIPGSQLEAPVGDLRFVETRGALMAPLALFLGTVRLGQFGYHEIRQFAVRALKALESRSGVRHVVTTVHGPNYGLDEDEAVLALVGGLVEAFQRGSGPEGLERLTVVELQPKRAQRLRKALERGLGGTPGVQALPGGGGFRVQRMTAFVQAPPLATAGTVSMDKPHAFVAMPFAPELEDTYHYGILGPVKAAGLLCERVDQAVFDGPIIQRIRERIDTAKVVIADLSMANPNVYLEVGYAWGKGRPTVLMVRDVKELRFDVASYRCIVYRSIRELETLLTRELERLG</sequence>
<evidence type="ECO:0000313" key="2">
    <source>
        <dbReference type="Proteomes" id="UP001291309"/>
    </source>
</evidence>
<dbReference type="SUPFAM" id="SSF52309">
    <property type="entry name" value="N-(deoxy)ribosyltransferase-like"/>
    <property type="match status" value="1"/>
</dbReference>
<evidence type="ECO:0008006" key="3">
    <source>
        <dbReference type="Google" id="ProtNLM"/>
    </source>
</evidence>
<dbReference type="Gene3D" id="3.40.50.450">
    <property type="match status" value="1"/>
</dbReference>
<keyword evidence="2" id="KW-1185">Reference proteome</keyword>
<dbReference type="RefSeq" id="WP_321549551.1">
    <property type="nucleotide sequence ID" value="NZ_JAXIVS010000012.1"/>
</dbReference>
<accession>A0ABU5HBI2</accession>
<name>A0ABU5HBI2_9BACT</name>
<proteinExistence type="predicted"/>
<comment type="caution">
    <text evidence="1">The sequence shown here is derived from an EMBL/GenBank/DDBJ whole genome shotgun (WGS) entry which is preliminary data.</text>
</comment>
<evidence type="ECO:0000313" key="1">
    <source>
        <dbReference type="EMBL" id="MDY7230838.1"/>
    </source>
</evidence>
<protein>
    <recommendedName>
        <fullName evidence="3">Nucleoside 2-deoxyribosyltransferase</fullName>
    </recommendedName>
</protein>
<dbReference type="Proteomes" id="UP001291309">
    <property type="component" value="Unassembled WGS sequence"/>
</dbReference>
<organism evidence="1 2">
    <name type="scientific">Hyalangium rubrum</name>
    <dbReference type="NCBI Taxonomy" id="3103134"/>
    <lineage>
        <taxon>Bacteria</taxon>
        <taxon>Pseudomonadati</taxon>
        <taxon>Myxococcota</taxon>
        <taxon>Myxococcia</taxon>
        <taxon>Myxococcales</taxon>
        <taxon>Cystobacterineae</taxon>
        <taxon>Archangiaceae</taxon>
        <taxon>Hyalangium</taxon>
    </lineage>
</organism>
<dbReference type="EMBL" id="JAXIVS010000012">
    <property type="protein sequence ID" value="MDY7230838.1"/>
    <property type="molecule type" value="Genomic_DNA"/>
</dbReference>